<accession>A0AAN9LT85</accession>
<keyword evidence="2" id="KW-1185">Reference proteome</keyword>
<name>A0AAN9LT85_CANGL</name>
<organism evidence="1 2">
    <name type="scientific">Canavalia gladiata</name>
    <name type="common">Sword bean</name>
    <name type="synonym">Dolichos gladiatus</name>
    <dbReference type="NCBI Taxonomy" id="3824"/>
    <lineage>
        <taxon>Eukaryota</taxon>
        <taxon>Viridiplantae</taxon>
        <taxon>Streptophyta</taxon>
        <taxon>Embryophyta</taxon>
        <taxon>Tracheophyta</taxon>
        <taxon>Spermatophyta</taxon>
        <taxon>Magnoliopsida</taxon>
        <taxon>eudicotyledons</taxon>
        <taxon>Gunneridae</taxon>
        <taxon>Pentapetalae</taxon>
        <taxon>rosids</taxon>
        <taxon>fabids</taxon>
        <taxon>Fabales</taxon>
        <taxon>Fabaceae</taxon>
        <taxon>Papilionoideae</taxon>
        <taxon>50 kb inversion clade</taxon>
        <taxon>NPAAA clade</taxon>
        <taxon>indigoferoid/millettioid clade</taxon>
        <taxon>Phaseoleae</taxon>
        <taxon>Canavalia</taxon>
    </lineage>
</organism>
<gene>
    <name evidence="1" type="ORF">VNO77_19791</name>
</gene>
<reference evidence="1 2" key="1">
    <citation type="submission" date="2024-01" db="EMBL/GenBank/DDBJ databases">
        <title>The genomes of 5 underutilized Papilionoideae crops provide insights into root nodulation and disease resistanc.</title>
        <authorList>
            <person name="Jiang F."/>
        </authorList>
    </citation>
    <scope>NUCLEOTIDE SEQUENCE [LARGE SCALE GENOMIC DNA]</scope>
    <source>
        <strain evidence="1">LVBAO_FW01</strain>
        <tissue evidence="1">Leaves</tissue>
    </source>
</reference>
<dbReference type="AlphaFoldDB" id="A0AAN9LT85"/>
<dbReference type="Proteomes" id="UP001367508">
    <property type="component" value="Unassembled WGS sequence"/>
</dbReference>
<proteinExistence type="predicted"/>
<evidence type="ECO:0000313" key="1">
    <source>
        <dbReference type="EMBL" id="KAK7339143.1"/>
    </source>
</evidence>
<dbReference type="EMBL" id="JAYMYQ010000004">
    <property type="protein sequence ID" value="KAK7339143.1"/>
    <property type="molecule type" value="Genomic_DNA"/>
</dbReference>
<sequence>MKEQEEEKWKGTALDDTRESLVGVGVGSQAMKLLDRSLTPSSVVVVVNWTSTENQSLKRLAIAYGSYHSPKGQWIKKHFFAGNLVSTIDSLGSNTKTRILINTELLKLLLLTCFISKKSVEPLKFSEVFSV</sequence>
<protein>
    <submittedName>
        <fullName evidence="1">Uncharacterized protein</fullName>
    </submittedName>
</protein>
<comment type="caution">
    <text evidence="1">The sequence shown here is derived from an EMBL/GenBank/DDBJ whole genome shotgun (WGS) entry which is preliminary data.</text>
</comment>
<evidence type="ECO:0000313" key="2">
    <source>
        <dbReference type="Proteomes" id="UP001367508"/>
    </source>
</evidence>